<dbReference type="PANTHER" id="PTHR43737">
    <property type="entry name" value="BLL7424 PROTEIN"/>
    <property type="match status" value="1"/>
</dbReference>
<name>A0ABY7W0V2_9BACT</name>
<protein>
    <submittedName>
        <fullName evidence="1">DUF1501 domain-containing protein</fullName>
    </submittedName>
</protein>
<proteinExistence type="predicted"/>
<dbReference type="Gene3D" id="3.40.720.10">
    <property type="entry name" value="Alkaline Phosphatase, subunit A"/>
    <property type="match status" value="1"/>
</dbReference>
<dbReference type="SUPFAM" id="SSF53649">
    <property type="entry name" value="Alkaline phosphatase-like"/>
    <property type="match status" value="1"/>
</dbReference>
<dbReference type="EMBL" id="CP117812">
    <property type="protein sequence ID" value="WDE98619.1"/>
    <property type="molecule type" value="Genomic_DNA"/>
</dbReference>
<reference evidence="1 2" key="1">
    <citation type="submission" date="2023-02" db="EMBL/GenBank/DDBJ databases">
        <title>Genome sequence of Lentisphaera profundi SAORIC-696.</title>
        <authorList>
            <person name="Kim e."/>
            <person name="Cho J.-C."/>
            <person name="Choi A."/>
            <person name="Kang I."/>
        </authorList>
    </citation>
    <scope>NUCLEOTIDE SEQUENCE [LARGE SCALE GENOMIC DNA]</scope>
    <source>
        <strain evidence="1 2">SAORIC-696</strain>
    </source>
</reference>
<dbReference type="PANTHER" id="PTHR43737:SF1">
    <property type="entry name" value="DUF1501 DOMAIN-CONTAINING PROTEIN"/>
    <property type="match status" value="1"/>
</dbReference>
<keyword evidence="2" id="KW-1185">Reference proteome</keyword>
<organism evidence="1 2">
    <name type="scientific">Lentisphaera profundi</name>
    <dbReference type="NCBI Taxonomy" id="1658616"/>
    <lineage>
        <taxon>Bacteria</taxon>
        <taxon>Pseudomonadati</taxon>
        <taxon>Lentisphaerota</taxon>
        <taxon>Lentisphaeria</taxon>
        <taxon>Lentisphaerales</taxon>
        <taxon>Lentisphaeraceae</taxon>
        <taxon>Lentisphaera</taxon>
    </lineage>
</organism>
<evidence type="ECO:0000313" key="1">
    <source>
        <dbReference type="EMBL" id="WDE98619.1"/>
    </source>
</evidence>
<dbReference type="RefSeq" id="WP_274153490.1">
    <property type="nucleotide sequence ID" value="NZ_CP117812.1"/>
</dbReference>
<sequence length="454" mass="50648">MNRRNFLNTSAMSLGALALNKIKAADTSFTAGTHFPAKAKSVIFMHMVGGPSQLDLFDHKPELKKYDDKLAPDHMFKGKRLAFITGHPKLMASPYKFEQCGQSGQWISDRMPHLKTVADELCFVKSMHTEDFNHAPAQLAFHTGLNRNGNPGLGSWMSYGLGSANKNLPPYVVMVSGQMPGAGSALWNNAFLPSVHQGVELRSKGDPILFLNNPKGMTRAQRSRIITKINSLNQQKFNSVRDPEISTRMAQYELAQRMQSSVPEINDLSTEPEHIRKMYGDTQFGRHCLLARRLVEKGVRFVELFNADWDHHLNLNKRLNASCAEIDQAQTALIMDLKQRGLLADTLVVWGGEFGRTPLRELRGGKPENGGRDHHKEAFTVWMAGGGVKGGMSYGATDELGYGVVDKKTHVRDLHATIMKLMGLDHKKVSYKFKGLDQRLTGVEESHIIKEIIS</sequence>
<evidence type="ECO:0000313" key="2">
    <source>
        <dbReference type="Proteomes" id="UP001214250"/>
    </source>
</evidence>
<dbReference type="Pfam" id="PF07394">
    <property type="entry name" value="DUF1501"/>
    <property type="match status" value="1"/>
</dbReference>
<accession>A0ABY7W0V2</accession>
<dbReference type="InterPro" id="IPR010869">
    <property type="entry name" value="DUF1501"/>
</dbReference>
<dbReference type="InterPro" id="IPR017850">
    <property type="entry name" value="Alkaline_phosphatase_core_sf"/>
</dbReference>
<gene>
    <name evidence="1" type="ORF">PQO03_12305</name>
</gene>
<dbReference type="Proteomes" id="UP001214250">
    <property type="component" value="Chromosome 2"/>
</dbReference>